<dbReference type="GO" id="GO:0002181">
    <property type="term" value="P:cytoplasmic translation"/>
    <property type="evidence" value="ECO:0007669"/>
    <property type="project" value="TreeGrafter"/>
</dbReference>
<dbReference type="InterPro" id="IPR023442">
    <property type="entry name" value="Ribosomal_eL24_CS"/>
</dbReference>
<evidence type="ECO:0000259" key="9">
    <source>
        <dbReference type="PROSITE" id="PS50199"/>
    </source>
</evidence>
<evidence type="ECO:0000256" key="8">
    <source>
        <dbReference type="SAM" id="MobiDB-lite"/>
    </source>
</evidence>
<feature type="compositionally biased region" description="Polar residues" evidence="8">
    <location>
        <begin position="408"/>
        <end position="426"/>
    </location>
</feature>
<feature type="compositionally biased region" description="Basic and acidic residues" evidence="8">
    <location>
        <begin position="427"/>
        <end position="437"/>
    </location>
</feature>
<evidence type="ECO:0000256" key="1">
    <source>
        <dbReference type="ARBA" id="ARBA00005647"/>
    </source>
</evidence>
<feature type="compositionally biased region" description="Basic and acidic residues" evidence="8">
    <location>
        <begin position="841"/>
        <end position="856"/>
    </location>
</feature>
<dbReference type="InterPro" id="IPR038630">
    <property type="entry name" value="L24e/L24_sf"/>
</dbReference>
<feature type="region of interest" description="Disordered" evidence="8">
    <location>
        <begin position="99"/>
        <end position="120"/>
    </location>
</feature>
<dbReference type="Pfam" id="PF00641">
    <property type="entry name" value="Zn_ribbon_RanBP"/>
    <property type="match status" value="2"/>
</dbReference>
<dbReference type="OrthoDB" id="448399at2759"/>
<dbReference type="SMART" id="SM00746">
    <property type="entry name" value="TRASH"/>
    <property type="match status" value="1"/>
</dbReference>
<feature type="compositionally biased region" description="Polar residues" evidence="8">
    <location>
        <begin position="554"/>
        <end position="576"/>
    </location>
</feature>
<gene>
    <name evidence="10" type="ORF">COCNU_04G005260</name>
</gene>
<reference evidence="10" key="2">
    <citation type="submission" date="2019-07" db="EMBL/GenBank/DDBJ databases">
        <authorList>
            <person name="Yang Y."/>
            <person name="Bocs S."/>
            <person name="Baudouin L."/>
        </authorList>
    </citation>
    <scope>NUCLEOTIDE SEQUENCE</scope>
    <source>
        <tissue evidence="10">Spear leaf of Hainan Tall coconut</tissue>
    </source>
</reference>
<dbReference type="PANTHER" id="PTHR10792">
    <property type="entry name" value="60S RIBOSOMAL PROTEIN L24"/>
    <property type="match status" value="1"/>
</dbReference>
<dbReference type="PROSITE" id="PS01358">
    <property type="entry name" value="ZF_RANBP2_1"/>
    <property type="match status" value="2"/>
</dbReference>
<dbReference type="InterPro" id="IPR056366">
    <property type="entry name" value="Ribosomal_eL24"/>
</dbReference>
<feature type="domain" description="RanBP2-type" evidence="9">
    <location>
        <begin position="161"/>
        <end position="190"/>
    </location>
</feature>
<dbReference type="PROSITE" id="PS50199">
    <property type="entry name" value="ZF_RANBP2_2"/>
    <property type="match status" value="2"/>
</dbReference>
<dbReference type="Proteomes" id="UP000797356">
    <property type="component" value="Chromosome 4"/>
</dbReference>
<sequence>MVRLLPKKDLKVIVENGSPFLFRNGANSTRRLRSFLSGDGANVLEPAMPQMVDVMRYLLSYACNHPVTIDENYLKDRELIEASVRNLLVELVNVSLAGQEPSSTESPRQAPLRHEQFSRPLGQNIEMKRGDWICPTCSFMNFARNMRCLECNGARPRRVLTGGEWECPQCDFFNYGRNMSCLRCDCKRPGGTSVSTADPGAGLGYGRNSNVEQILNRSSTDKSEIERKLAANDEKAERWFSKVSQLDDSSDLSGAIADEDFPEIMPMRKGVNRFVVSTRKTPLERRLANAQHRGNLGNSGSLEGNESQPGGVSGMGSDKTSDSSISKTLDRILGRSTSRGTNHQSDAGDVNTGAGSRFNSSELRQNMANQRRDPGYVPFVPLPADMFSKSQNSNNDVQQFPDMEDSTSTEARLNESVTKRSGSPADSKNDNESFDASERWSKRVAELNNVTDLSSAVSDDDFPEIMPMRKGENRFVISKKKDRSLTSPQYKRRIALEQANNSKFVPFVPFPPDYFAKKDKQPEASQTVESTSEGAAPPENVQIAPEKSEEAKTKVSNFGSAGDTSQWPDSQPNNESHGTDLTGKTYNESKADAGYGGATATSAQLPNNSWNNSKEVRNSEYTQKSAFDGRSSTVSSVQKSEYSPNSRESWKQGFSGKSLEGSAVKEPDPLDMSEEAKAERWFRRVAQIKDISELSNIPDEDFPEIMPMRKGVNRFVVSKRKTPLERRTELCRFSGAKIYPGKGIRFVRSDSQVFLFANSKCKRYFHNRLKPAKLTWTAMYRKQHKKDLHAEIIKKRRRTTKKPYSRSIVGTTLEVIQKKRTEKPEVRDAAREAALREIKERIKKTKDEKKAKKAELMAKTQKIQTKGGSMAKAPKGPKLGGGGGKR</sequence>
<evidence type="ECO:0000313" key="10">
    <source>
        <dbReference type="EMBL" id="KAG1338220.1"/>
    </source>
</evidence>
<feature type="compositionally biased region" description="Polar residues" evidence="8">
    <location>
        <begin position="388"/>
        <end position="398"/>
    </location>
</feature>
<evidence type="ECO:0000313" key="11">
    <source>
        <dbReference type="Proteomes" id="UP000797356"/>
    </source>
</evidence>
<keyword evidence="3 7" id="KW-0863">Zinc-finger</keyword>
<dbReference type="GO" id="GO:0003729">
    <property type="term" value="F:mRNA binding"/>
    <property type="evidence" value="ECO:0007669"/>
    <property type="project" value="TreeGrafter"/>
</dbReference>
<dbReference type="InterPro" id="IPR036443">
    <property type="entry name" value="Znf_RanBP2_sf"/>
</dbReference>
<name>A0A8K0I5E5_COCNU</name>
<comment type="caution">
    <text evidence="10">The sequence shown here is derived from an EMBL/GenBank/DDBJ whole genome shotgun (WGS) entry which is preliminary data.</text>
</comment>
<dbReference type="PANTHER" id="PTHR10792:SF51">
    <property type="entry name" value="LARGE RIBOSOMAL SUBUNIT PROTEIN EL24Y-RELATED"/>
    <property type="match status" value="1"/>
</dbReference>
<dbReference type="CDD" id="cd00472">
    <property type="entry name" value="Ribosomal_L24e_L24"/>
    <property type="match status" value="1"/>
</dbReference>
<evidence type="ECO:0000256" key="3">
    <source>
        <dbReference type="ARBA" id="ARBA00022771"/>
    </source>
</evidence>
<evidence type="ECO:0000256" key="4">
    <source>
        <dbReference type="ARBA" id="ARBA00022833"/>
    </source>
</evidence>
<feature type="region of interest" description="Disordered" evidence="8">
    <location>
        <begin position="370"/>
        <end position="437"/>
    </location>
</feature>
<keyword evidence="6" id="KW-0687">Ribonucleoprotein</keyword>
<proteinExistence type="inferred from homology"/>
<feature type="domain" description="RanBP2-type" evidence="9">
    <location>
        <begin position="128"/>
        <end position="157"/>
    </location>
</feature>
<feature type="compositionally biased region" description="Polar residues" evidence="8">
    <location>
        <begin position="523"/>
        <end position="533"/>
    </location>
</feature>
<keyword evidence="5" id="KW-0689">Ribosomal protein</keyword>
<feature type="region of interest" description="Disordered" evidence="8">
    <location>
        <begin position="515"/>
        <end position="671"/>
    </location>
</feature>
<dbReference type="Gene3D" id="6.10.250.1270">
    <property type="match status" value="1"/>
</dbReference>
<dbReference type="EMBL" id="CM017875">
    <property type="protein sequence ID" value="KAG1338220.1"/>
    <property type="molecule type" value="Genomic_DNA"/>
</dbReference>
<reference evidence="10" key="1">
    <citation type="journal article" date="2017" name="Gigascience">
        <title>The genome draft of coconut (Cocos nucifera).</title>
        <authorList>
            <person name="Xiao Y."/>
            <person name="Xu P."/>
            <person name="Fan H."/>
            <person name="Baudouin L."/>
            <person name="Xia W."/>
            <person name="Bocs S."/>
            <person name="Xu J."/>
            <person name="Li Q."/>
            <person name="Guo A."/>
            <person name="Zhou L."/>
            <person name="Li J."/>
            <person name="Wu Y."/>
            <person name="Ma Z."/>
            <person name="Armero A."/>
            <person name="Issali A.E."/>
            <person name="Liu N."/>
            <person name="Peng M."/>
            <person name="Yang Y."/>
        </authorList>
    </citation>
    <scope>NUCLEOTIDE SEQUENCE</scope>
    <source>
        <tissue evidence="10">Spear leaf of Hainan Tall coconut</tissue>
    </source>
</reference>
<keyword evidence="4" id="KW-0862">Zinc</keyword>
<dbReference type="SUPFAM" id="SSF57716">
    <property type="entry name" value="Glucocorticoid receptor-like (DNA-binding domain)"/>
    <property type="match status" value="1"/>
</dbReference>
<dbReference type="PROSITE" id="PS01073">
    <property type="entry name" value="RIBOSOMAL_L24E"/>
    <property type="match status" value="1"/>
</dbReference>
<organism evidence="10 11">
    <name type="scientific">Cocos nucifera</name>
    <name type="common">Coconut palm</name>
    <dbReference type="NCBI Taxonomy" id="13894"/>
    <lineage>
        <taxon>Eukaryota</taxon>
        <taxon>Viridiplantae</taxon>
        <taxon>Streptophyta</taxon>
        <taxon>Embryophyta</taxon>
        <taxon>Tracheophyta</taxon>
        <taxon>Spermatophyta</taxon>
        <taxon>Magnoliopsida</taxon>
        <taxon>Liliopsida</taxon>
        <taxon>Arecaceae</taxon>
        <taxon>Arecoideae</taxon>
        <taxon>Cocoseae</taxon>
        <taxon>Attaleinae</taxon>
        <taxon>Cocos</taxon>
    </lineage>
</organism>
<dbReference type="InterPro" id="IPR000988">
    <property type="entry name" value="Ribosomal_eL24-rel_N"/>
</dbReference>
<evidence type="ECO:0000256" key="7">
    <source>
        <dbReference type="PROSITE-ProRule" id="PRU00322"/>
    </source>
</evidence>
<feature type="compositionally biased region" description="Polar residues" evidence="8">
    <location>
        <begin position="335"/>
        <end position="345"/>
    </location>
</feature>
<dbReference type="GO" id="GO:0003735">
    <property type="term" value="F:structural constituent of ribosome"/>
    <property type="evidence" value="ECO:0007669"/>
    <property type="project" value="InterPro"/>
</dbReference>
<dbReference type="SUPFAM" id="SSF90209">
    <property type="entry name" value="Ran binding protein zinc finger-like"/>
    <property type="match status" value="1"/>
</dbReference>
<keyword evidence="11" id="KW-1185">Reference proteome</keyword>
<comment type="similarity">
    <text evidence="1">Belongs to the eukaryotic ribosomal protein eL24 family.</text>
</comment>
<dbReference type="GO" id="GO:0008270">
    <property type="term" value="F:zinc ion binding"/>
    <property type="evidence" value="ECO:0007669"/>
    <property type="project" value="UniProtKB-KW"/>
</dbReference>
<keyword evidence="2" id="KW-0479">Metal-binding</keyword>
<accession>A0A8K0I5E5</accession>
<feature type="region of interest" description="Disordered" evidence="8">
    <location>
        <begin position="284"/>
        <end position="358"/>
    </location>
</feature>
<evidence type="ECO:0000256" key="6">
    <source>
        <dbReference type="ARBA" id="ARBA00023274"/>
    </source>
</evidence>
<dbReference type="SMART" id="SM00547">
    <property type="entry name" value="ZnF_RBZ"/>
    <property type="match status" value="2"/>
</dbReference>
<feature type="compositionally biased region" description="Low complexity" evidence="8">
    <location>
        <begin position="294"/>
        <end position="307"/>
    </location>
</feature>
<dbReference type="GO" id="GO:0022625">
    <property type="term" value="C:cytosolic large ribosomal subunit"/>
    <property type="evidence" value="ECO:0007669"/>
    <property type="project" value="TreeGrafter"/>
</dbReference>
<evidence type="ECO:0000256" key="2">
    <source>
        <dbReference type="ARBA" id="ARBA00022723"/>
    </source>
</evidence>
<dbReference type="InterPro" id="IPR011017">
    <property type="entry name" value="TRASH_dom"/>
</dbReference>
<dbReference type="Gene3D" id="2.30.170.20">
    <property type="entry name" value="Ribosomal protein L24e"/>
    <property type="match status" value="1"/>
</dbReference>
<dbReference type="FunFam" id="2.30.170.20:FF:000003">
    <property type="entry name" value="60S ribosomal protein L24"/>
    <property type="match status" value="1"/>
</dbReference>
<feature type="region of interest" description="Disordered" evidence="8">
    <location>
        <begin position="841"/>
        <end position="886"/>
    </location>
</feature>
<dbReference type="Gene3D" id="4.10.1060.10">
    <property type="entry name" value="Zinc finger, RanBP2-type"/>
    <property type="match status" value="2"/>
</dbReference>
<dbReference type="AlphaFoldDB" id="A0A8K0I5E5"/>
<dbReference type="InterPro" id="IPR001876">
    <property type="entry name" value="Znf_RanBP2"/>
</dbReference>
<protein>
    <submittedName>
        <fullName evidence="10">Zinc finger protein VAR3, chloroplastic</fullName>
    </submittedName>
</protein>
<dbReference type="Pfam" id="PF01246">
    <property type="entry name" value="Ribosomal_L24e"/>
    <property type="match status" value="1"/>
</dbReference>
<feature type="compositionally biased region" description="Polar residues" evidence="8">
    <location>
        <begin position="599"/>
        <end position="647"/>
    </location>
</feature>
<evidence type="ECO:0000256" key="5">
    <source>
        <dbReference type="ARBA" id="ARBA00022980"/>
    </source>
</evidence>